<name>A0A4R0U2Z5_BIFLL</name>
<dbReference type="AlphaFoldDB" id="A0A4R0U2Z5"/>
<dbReference type="EMBL" id="SHRX01000012">
    <property type="protein sequence ID" value="TCE99375.1"/>
    <property type="molecule type" value="Genomic_DNA"/>
</dbReference>
<dbReference type="RefSeq" id="WP_131234435.1">
    <property type="nucleotide sequence ID" value="NZ_SHRX01000012.1"/>
</dbReference>
<gene>
    <name evidence="1" type="ORF">MCC10076_0948</name>
</gene>
<evidence type="ECO:0000313" key="2">
    <source>
        <dbReference type="Proteomes" id="UP000292751"/>
    </source>
</evidence>
<accession>A0A4R0U2Z5</accession>
<reference evidence="1 2" key="1">
    <citation type="journal article" date="2018" name="Sci. Rep.">
        <title>Genomic diversity and distribution of Bifidobacterium longum subsp. longum across the human lifespan.</title>
        <authorList>
            <person name="Odamaki T."/>
            <person name="Bottacini F."/>
            <person name="Kato K."/>
            <person name="Mitsuyama E."/>
            <person name="Yoshida K."/>
            <person name="Horigome A."/>
            <person name="Xiao J.Z."/>
            <person name="van Sinderen D."/>
        </authorList>
    </citation>
    <scope>NUCLEOTIDE SEQUENCE [LARGE SCALE GENOMIC DNA]</scope>
    <source>
        <strain evidence="1 2">MCC10076</strain>
    </source>
</reference>
<comment type="caution">
    <text evidence="1">The sequence shown here is derived from an EMBL/GenBank/DDBJ whole genome shotgun (WGS) entry which is preliminary data.</text>
</comment>
<proteinExistence type="predicted"/>
<protein>
    <submittedName>
        <fullName evidence="1">Uncharacterized protein</fullName>
    </submittedName>
</protein>
<dbReference type="Proteomes" id="UP000292751">
    <property type="component" value="Unassembled WGS sequence"/>
</dbReference>
<sequence length="141" mass="15908">MNLSVRDVKRLLTAGIKAEYERTHDPRLEDADAMCAASLTEICRQAAAPAWNAGMKYVLDHPEIVMLYDPADASTNPWKKASEMPDDSHVESYFVVEGLGNSNLITQAYDTYEEAFNSIKYLGPGRYEINKRFRVTKEAEV</sequence>
<evidence type="ECO:0000313" key="1">
    <source>
        <dbReference type="EMBL" id="TCE99375.1"/>
    </source>
</evidence>
<organism evidence="1 2">
    <name type="scientific">Bifidobacterium longum subsp. longum</name>
    <dbReference type="NCBI Taxonomy" id="1679"/>
    <lineage>
        <taxon>Bacteria</taxon>
        <taxon>Bacillati</taxon>
        <taxon>Actinomycetota</taxon>
        <taxon>Actinomycetes</taxon>
        <taxon>Bifidobacteriales</taxon>
        <taxon>Bifidobacteriaceae</taxon>
        <taxon>Bifidobacterium</taxon>
    </lineage>
</organism>